<dbReference type="SUPFAM" id="SSF102712">
    <property type="entry name" value="JAB1/MPN domain"/>
    <property type="match status" value="1"/>
</dbReference>
<feature type="compositionally biased region" description="Basic and acidic residues" evidence="9">
    <location>
        <begin position="176"/>
        <end position="185"/>
    </location>
</feature>
<feature type="compositionally biased region" description="Polar residues" evidence="9">
    <location>
        <begin position="242"/>
        <end position="263"/>
    </location>
</feature>
<dbReference type="InterPro" id="IPR000555">
    <property type="entry name" value="JAMM/MPN+_dom"/>
</dbReference>
<dbReference type="GO" id="GO:0005768">
    <property type="term" value="C:endosome"/>
    <property type="evidence" value="ECO:0007669"/>
    <property type="project" value="TreeGrafter"/>
</dbReference>
<keyword evidence="4" id="KW-0479">Metal-binding</keyword>
<evidence type="ECO:0000256" key="9">
    <source>
        <dbReference type="SAM" id="MobiDB-lite"/>
    </source>
</evidence>
<feature type="domain" description="MPN" evidence="10">
    <location>
        <begin position="379"/>
        <end position="506"/>
    </location>
</feature>
<dbReference type="GO" id="GO:0016020">
    <property type="term" value="C:membrane"/>
    <property type="evidence" value="ECO:0007669"/>
    <property type="project" value="TreeGrafter"/>
</dbReference>
<dbReference type="SMART" id="SM00232">
    <property type="entry name" value="JAB_MPN"/>
    <property type="match status" value="1"/>
</dbReference>
<dbReference type="GO" id="GO:0006508">
    <property type="term" value="P:proteolysis"/>
    <property type="evidence" value="ECO:0007669"/>
    <property type="project" value="UniProtKB-KW"/>
</dbReference>
<protein>
    <recommendedName>
        <fullName evidence="10">MPN domain-containing protein</fullName>
    </recommendedName>
</protein>
<dbReference type="Pfam" id="PF08969">
    <property type="entry name" value="USP8_dimer"/>
    <property type="match status" value="1"/>
</dbReference>
<dbReference type="PANTHER" id="PTHR12947">
    <property type="entry name" value="AMSH-LIKE PROTEASE"/>
    <property type="match status" value="1"/>
</dbReference>
<feature type="compositionally biased region" description="Pro residues" evidence="9">
    <location>
        <begin position="325"/>
        <end position="342"/>
    </location>
</feature>
<feature type="compositionally biased region" description="Polar residues" evidence="9">
    <location>
        <begin position="273"/>
        <end position="287"/>
    </location>
</feature>
<dbReference type="InterPro" id="IPR044098">
    <property type="entry name" value="STAMBP/STALP-like_MPN"/>
</dbReference>
<comment type="caution">
    <text evidence="11">The sequence shown here is derived from an EMBL/GenBank/DDBJ whole genome shotgun (WGS) entry which is preliminary data.</text>
</comment>
<dbReference type="GO" id="GO:0070536">
    <property type="term" value="P:protein K63-linked deubiquitination"/>
    <property type="evidence" value="ECO:0007669"/>
    <property type="project" value="InterPro"/>
</dbReference>
<dbReference type="EMBL" id="ML994104">
    <property type="protein sequence ID" value="KAF2198969.1"/>
    <property type="molecule type" value="Genomic_DNA"/>
</dbReference>
<dbReference type="OrthoDB" id="3640at2759"/>
<feature type="compositionally biased region" description="Pro residues" evidence="9">
    <location>
        <begin position="307"/>
        <end position="316"/>
    </location>
</feature>
<feature type="compositionally biased region" description="Basic and acidic residues" evidence="9">
    <location>
        <begin position="199"/>
        <end position="214"/>
    </location>
</feature>
<sequence length="553" mass="62746">MASLGAPVSVEDIVEQAKNFEYNALIPLRYWLRSADAMQKEAQVYEQEGNDPQTYLLLYRHAILVLEKLSKHPQAKEEATRKALRAAQKIVQSDLNRLDQLKPRIRKRHAEYLERKKKQREALRALEGRGDISSTLSEKLEGLSVSNRERDQRNSYEKTTLDAGKNRSLAAQLAQREMRRRDAVRRNIRQSGVSEEEEHERRKGSLWGDWDKDLNQTPDDGDDDLSRQIQQVGQQREAMRHQNYQSDLSRPTPVQSQSLSYQYPSVPHKSRQQDLWSMASSYGSTKDQIPARPPKEPFRRLQDSLPPMVPPKPPNPSKHIAEPAQLPPPIPSKYSEPPPPIPSKYSEPSPSAPTPDIDPNEFTFKPSAYLENGTPLRTVFLPPGLRQEFLACAQANTSRNLETCGILCGILKSNALFISRLVIPEQKSTSDTCETLNEEGLFEYCDKEELMVLGWIHTHPTQTCFMSSRDLHTHCGYQVMMPESIAIVCAPSKTPSWGCFRLTDPPGMKTVLHCTQPGLFHPHSVDNIYTDALKPGHVHDLPGMPFDVVDLRP</sequence>
<evidence type="ECO:0000259" key="10">
    <source>
        <dbReference type="PROSITE" id="PS50249"/>
    </source>
</evidence>
<evidence type="ECO:0000256" key="3">
    <source>
        <dbReference type="ARBA" id="ARBA00022670"/>
    </source>
</evidence>
<name>A0A9P4MN28_9PLEO</name>
<reference evidence="11" key="1">
    <citation type="journal article" date="2020" name="Stud. Mycol.">
        <title>101 Dothideomycetes genomes: a test case for predicting lifestyles and emergence of pathogens.</title>
        <authorList>
            <person name="Haridas S."/>
            <person name="Albert R."/>
            <person name="Binder M."/>
            <person name="Bloem J."/>
            <person name="Labutti K."/>
            <person name="Salamov A."/>
            <person name="Andreopoulos B."/>
            <person name="Baker S."/>
            <person name="Barry K."/>
            <person name="Bills G."/>
            <person name="Bluhm B."/>
            <person name="Cannon C."/>
            <person name="Castanera R."/>
            <person name="Culley D."/>
            <person name="Daum C."/>
            <person name="Ezra D."/>
            <person name="Gonzalez J."/>
            <person name="Henrissat B."/>
            <person name="Kuo A."/>
            <person name="Liang C."/>
            <person name="Lipzen A."/>
            <person name="Lutzoni F."/>
            <person name="Magnuson J."/>
            <person name="Mondo S."/>
            <person name="Nolan M."/>
            <person name="Ohm R."/>
            <person name="Pangilinan J."/>
            <person name="Park H.-J."/>
            <person name="Ramirez L."/>
            <person name="Alfaro M."/>
            <person name="Sun H."/>
            <person name="Tritt A."/>
            <person name="Yoshinaga Y."/>
            <person name="Zwiers L.-H."/>
            <person name="Turgeon B."/>
            <person name="Goodwin S."/>
            <person name="Spatafora J."/>
            <person name="Crous P."/>
            <person name="Grigoriev I."/>
        </authorList>
    </citation>
    <scope>NUCLEOTIDE SEQUENCE</scope>
    <source>
        <strain evidence="11">ATCC 74209</strain>
    </source>
</reference>
<dbReference type="Gene3D" id="1.20.58.80">
    <property type="entry name" value="Phosphotransferase system, lactose/cellobiose-type IIA subunit"/>
    <property type="match status" value="1"/>
</dbReference>
<dbReference type="CDD" id="cd08066">
    <property type="entry name" value="MPN_AMSH_like"/>
    <property type="match status" value="1"/>
</dbReference>
<dbReference type="GO" id="GO:0046872">
    <property type="term" value="F:metal ion binding"/>
    <property type="evidence" value="ECO:0007669"/>
    <property type="project" value="UniProtKB-KW"/>
</dbReference>
<dbReference type="Pfam" id="PF01398">
    <property type="entry name" value="JAB"/>
    <property type="match status" value="1"/>
</dbReference>
<comment type="similarity">
    <text evidence="2">Belongs to the peptidase M67C family.</text>
</comment>
<organism evidence="11 12">
    <name type="scientific">Delitschia confertaspora ATCC 74209</name>
    <dbReference type="NCBI Taxonomy" id="1513339"/>
    <lineage>
        <taxon>Eukaryota</taxon>
        <taxon>Fungi</taxon>
        <taxon>Dikarya</taxon>
        <taxon>Ascomycota</taxon>
        <taxon>Pezizomycotina</taxon>
        <taxon>Dothideomycetes</taxon>
        <taxon>Pleosporomycetidae</taxon>
        <taxon>Pleosporales</taxon>
        <taxon>Delitschiaceae</taxon>
        <taxon>Delitschia</taxon>
    </lineage>
</organism>
<feature type="compositionally biased region" description="Basic and acidic residues" evidence="9">
    <location>
        <begin position="293"/>
        <end position="302"/>
    </location>
</feature>
<dbReference type="PANTHER" id="PTHR12947:SF13">
    <property type="entry name" value="FI19924P1"/>
    <property type="match status" value="1"/>
</dbReference>
<evidence type="ECO:0000256" key="4">
    <source>
        <dbReference type="ARBA" id="ARBA00022723"/>
    </source>
</evidence>
<evidence type="ECO:0000256" key="1">
    <source>
        <dbReference type="ARBA" id="ARBA00001947"/>
    </source>
</evidence>
<feature type="compositionally biased region" description="Basic and acidic residues" evidence="9">
    <location>
        <begin position="147"/>
        <end position="160"/>
    </location>
</feature>
<dbReference type="InterPro" id="IPR015063">
    <property type="entry name" value="USP8_dimer"/>
</dbReference>
<dbReference type="AlphaFoldDB" id="A0A9P4MN28"/>
<evidence type="ECO:0000256" key="7">
    <source>
        <dbReference type="ARBA" id="ARBA00022833"/>
    </source>
</evidence>
<keyword evidence="3" id="KW-0645">Protease</keyword>
<dbReference type="PROSITE" id="PS50249">
    <property type="entry name" value="MPN"/>
    <property type="match status" value="1"/>
</dbReference>
<dbReference type="FunFam" id="3.40.140.10:FF:000033">
    <property type="entry name" value="AMSH-like protease sst2"/>
    <property type="match status" value="1"/>
</dbReference>
<keyword evidence="5" id="KW-0833">Ubl conjugation pathway</keyword>
<comment type="cofactor">
    <cofactor evidence="1">
        <name>Zn(2+)</name>
        <dbReference type="ChEBI" id="CHEBI:29105"/>
    </cofactor>
</comment>
<evidence type="ECO:0000313" key="11">
    <source>
        <dbReference type="EMBL" id="KAF2198969.1"/>
    </source>
</evidence>
<keyword evidence="8" id="KW-0482">Metalloprotease</keyword>
<evidence type="ECO:0000256" key="8">
    <source>
        <dbReference type="ARBA" id="ARBA00023049"/>
    </source>
</evidence>
<evidence type="ECO:0000256" key="5">
    <source>
        <dbReference type="ARBA" id="ARBA00022786"/>
    </source>
</evidence>
<evidence type="ECO:0000256" key="2">
    <source>
        <dbReference type="ARBA" id="ARBA00010981"/>
    </source>
</evidence>
<feature type="region of interest" description="Disordered" evidence="9">
    <location>
        <begin position="142"/>
        <end position="363"/>
    </location>
</feature>
<dbReference type="Proteomes" id="UP000799536">
    <property type="component" value="Unassembled WGS sequence"/>
</dbReference>
<accession>A0A9P4MN28</accession>
<dbReference type="InterPro" id="IPR037518">
    <property type="entry name" value="MPN"/>
</dbReference>
<keyword evidence="6" id="KW-0378">Hydrolase</keyword>
<keyword evidence="7" id="KW-0862">Zinc</keyword>
<proteinExistence type="inferred from homology"/>
<dbReference type="GO" id="GO:0061578">
    <property type="term" value="F:K63-linked deubiquitinase activity"/>
    <property type="evidence" value="ECO:0007669"/>
    <property type="project" value="InterPro"/>
</dbReference>
<dbReference type="Gene3D" id="3.40.140.10">
    <property type="entry name" value="Cytidine Deaminase, domain 2"/>
    <property type="match status" value="1"/>
</dbReference>
<evidence type="ECO:0000256" key="6">
    <source>
        <dbReference type="ARBA" id="ARBA00022801"/>
    </source>
</evidence>
<gene>
    <name evidence="11" type="ORF">GQ43DRAFT_442868</name>
</gene>
<evidence type="ECO:0000313" key="12">
    <source>
        <dbReference type="Proteomes" id="UP000799536"/>
    </source>
</evidence>
<dbReference type="GO" id="GO:0140492">
    <property type="term" value="F:metal-dependent deubiquitinase activity"/>
    <property type="evidence" value="ECO:0007669"/>
    <property type="project" value="InterPro"/>
</dbReference>
<keyword evidence="12" id="KW-1185">Reference proteome</keyword>